<dbReference type="EMBL" id="CAADFE010000050">
    <property type="protein sequence ID" value="VFJ73421.1"/>
    <property type="molecule type" value="Genomic_DNA"/>
</dbReference>
<dbReference type="Pfam" id="PF16277">
    <property type="entry name" value="DUF4926"/>
    <property type="match status" value="1"/>
</dbReference>
<evidence type="ECO:0000313" key="1">
    <source>
        <dbReference type="EMBL" id="VFJ73421.1"/>
    </source>
</evidence>
<protein>
    <recommendedName>
        <fullName evidence="2">DUF4926 domain-containing protein</fullName>
    </recommendedName>
</protein>
<gene>
    <name evidence="1" type="ORF">BECKFW1821C_GA0114237_10503</name>
</gene>
<sequence length="75" mass="8294">MFEELATVVLNRDIREQGLIAGDVGAIVHKYHDGSGFEVEFVAGNGRTIVLVTLTATDFRTMEEHDILHVRKLAA</sequence>
<dbReference type="AlphaFoldDB" id="A0A450TWJ1"/>
<proteinExistence type="predicted"/>
<accession>A0A450TWJ1</accession>
<reference evidence="1" key="1">
    <citation type="submission" date="2019-02" db="EMBL/GenBank/DDBJ databases">
        <authorList>
            <person name="Gruber-Vodicka R. H."/>
            <person name="Seah K. B. B."/>
        </authorList>
    </citation>
    <scope>NUCLEOTIDE SEQUENCE</scope>
    <source>
        <strain evidence="1">BECK_BZ131</strain>
    </source>
</reference>
<dbReference type="InterPro" id="IPR032568">
    <property type="entry name" value="DUF4926"/>
</dbReference>
<organism evidence="1">
    <name type="scientific">Candidatus Kentrum sp. FW</name>
    <dbReference type="NCBI Taxonomy" id="2126338"/>
    <lineage>
        <taxon>Bacteria</taxon>
        <taxon>Pseudomonadati</taxon>
        <taxon>Pseudomonadota</taxon>
        <taxon>Gammaproteobacteria</taxon>
        <taxon>Candidatus Kentrum</taxon>
    </lineage>
</organism>
<name>A0A450TWJ1_9GAMM</name>
<evidence type="ECO:0008006" key="2">
    <source>
        <dbReference type="Google" id="ProtNLM"/>
    </source>
</evidence>